<keyword evidence="3" id="KW-1185">Reference proteome</keyword>
<reference evidence="3" key="1">
    <citation type="journal article" date="2019" name="Int. J. Syst. Evol. Microbiol.">
        <title>The Global Catalogue of Microorganisms (GCM) 10K type strain sequencing project: providing services to taxonomists for standard genome sequencing and annotation.</title>
        <authorList>
            <consortium name="The Broad Institute Genomics Platform"/>
            <consortium name="The Broad Institute Genome Sequencing Center for Infectious Disease"/>
            <person name="Wu L."/>
            <person name="Ma J."/>
        </authorList>
    </citation>
    <scope>NUCLEOTIDE SEQUENCE [LARGE SCALE GENOMIC DNA]</scope>
    <source>
        <strain evidence="3">CGMCC 1.15461</strain>
    </source>
</reference>
<dbReference type="Proteomes" id="UP000615760">
    <property type="component" value="Unassembled WGS sequence"/>
</dbReference>
<keyword evidence="1" id="KW-1133">Transmembrane helix</keyword>
<organism evidence="2 3">
    <name type="scientific">Flavobacterium suaedae</name>
    <dbReference type="NCBI Taxonomy" id="1767027"/>
    <lineage>
        <taxon>Bacteria</taxon>
        <taxon>Pseudomonadati</taxon>
        <taxon>Bacteroidota</taxon>
        <taxon>Flavobacteriia</taxon>
        <taxon>Flavobacteriales</taxon>
        <taxon>Flavobacteriaceae</taxon>
        <taxon>Flavobacterium</taxon>
    </lineage>
</organism>
<name>A0ABQ1K4L2_9FLAO</name>
<evidence type="ECO:0000256" key="1">
    <source>
        <dbReference type="SAM" id="Phobius"/>
    </source>
</evidence>
<evidence type="ECO:0000313" key="3">
    <source>
        <dbReference type="Proteomes" id="UP000615760"/>
    </source>
</evidence>
<keyword evidence="1" id="KW-0472">Membrane</keyword>
<evidence type="ECO:0000313" key="2">
    <source>
        <dbReference type="EMBL" id="GGB84838.1"/>
    </source>
</evidence>
<dbReference type="EMBL" id="BMJE01000007">
    <property type="protein sequence ID" value="GGB84838.1"/>
    <property type="molecule type" value="Genomic_DNA"/>
</dbReference>
<gene>
    <name evidence="2" type="ORF">GCM10007424_26110</name>
</gene>
<feature type="transmembrane region" description="Helical" evidence="1">
    <location>
        <begin position="20"/>
        <end position="38"/>
    </location>
</feature>
<proteinExistence type="predicted"/>
<keyword evidence="1" id="KW-0812">Transmembrane</keyword>
<comment type="caution">
    <text evidence="2">The sequence shown here is derived from an EMBL/GenBank/DDBJ whole genome shotgun (WGS) entry which is preliminary data.</text>
</comment>
<protein>
    <submittedName>
        <fullName evidence="2">Uncharacterized protein</fullName>
    </submittedName>
</protein>
<accession>A0ABQ1K4L2</accession>
<sequence length="53" mass="6080">MLYNKGIKNKKRMNRDFHALNFTVASKTIVVILFFKAGQDINNGVIKHCCLII</sequence>